<dbReference type="GeneID" id="83628896"/>
<keyword evidence="3" id="KW-1185">Reference proteome</keyword>
<accession>A0A9P3Q523</accession>
<organism evidence="2 3">
    <name type="scientific">Mycobacterium kiyosense</name>
    <dbReference type="NCBI Taxonomy" id="2871094"/>
    <lineage>
        <taxon>Bacteria</taxon>
        <taxon>Bacillati</taxon>
        <taxon>Actinomycetota</taxon>
        <taxon>Actinomycetes</taxon>
        <taxon>Mycobacteriales</taxon>
        <taxon>Mycobacteriaceae</taxon>
        <taxon>Mycobacterium</taxon>
    </lineage>
</organism>
<gene>
    <name evidence="2" type="ORF">Mkiyose1413_13080</name>
    <name evidence="1" type="ORF">SRL2020028_34210</name>
</gene>
<reference evidence="2" key="1">
    <citation type="submission" date="2022-08" db="EMBL/GenBank/DDBJ databases">
        <title>Mycobacterium kiyosense sp. nov., scotochromogenic slow-glowing species isolated from respiratory specimens.</title>
        <authorList>
            <person name="Fukano H."/>
            <person name="Kazumi Y."/>
            <person name="Sakagami N."/>
            <person name="Ato M."/>
            <person name="Mitarai S."/>
            <person name="Hoshino Y."/>
        </authorList>
    </citation>
    <scope>NUCLEOTIDE SEQUENCE</scope>
    <source>
        <strain evidence="2">1413</strain>
        <strain evidence="1">SRL2020-028</strain>
    </source>
</reference>
<dbReference type="RefSeq" id="WP_236976346.1">
    <property type="nucleotide sequence ID" value="NZ_BRXE01000042.1"/>
</dbReference>
<dbReference type="AlphaFoldDB" id="A0A9P3Q523"/>
<name>A0A9P3Q523_9MYCO</name>
<evidence type="ECO:0000313" key="3">
    <source>
        <dbReference type="Proteomes" id="UP001064782"/>
    </source>
</evidence>
<dbReference type="Proteomes" id="UP001165663">
    <property type="component" value="Unassembled WGS sequence"/>
</dbReference>
<evidence type="ECO:0000313" key="1">
    <source>
        <dbReference type="EMBL" id="GLB84165.1"/>
    </source>
</evidence>
<dbReference type="EMBL" id="BRZI01000005">
    <property type="protein sequence ID" value="GLD29425.1"/>
    <property type="molecule type" value="Genomic_DNA"/>
</dbReference>
<dbReference type="EMBL" id="BRXE01000042">
    <property type="protein sequence ID" value="GLB84165.1"/>
    <property type="molecule type" value="Genomic_DNA"/>
</dbReference>
<proteinExistence type="predicted"/>
<dbReference type="Proteomes" id="UP001064782">
    <property type="component" value="Unassembled WGS sequence"/>
</dbReference>
<evidence type="ECO:0000313" key="2">
    <source>
        <dbReference type="EMBL" id="GLD29425.1"/>
    </source>
</evidence>
<protein>
    <submittedName>
        <fullName evidence="2">Uncharacterized protein</fullName>
    </submittedName>
</protein>
<sequence>MKRTDPVPGRFLYAAWNVHLRQIGPFVAPSLARQRKLDAIGTGLTQLESVPGMGHVRLLESTFVVPLPGTPRFDVALLIDGSDEAIEAARPVLDGLDLGEPSLMTLARNVERSGQTDSLDGPILLNHFASSRTSAEVARVWSGISDWYGQVLGVDNSTLLAFDDPCGYVVMNYASIPGPVVRFMADQLLRPSFRSRVVGPLKTVDARALPVFARRVHRCEQGG</sequence>
<comment type="caution">
    <text evidence="2">The sequence shown here is derived from an EMBL/GenBank/DDBJ whole genome shotgun (WGS) entry which is preliminary data.</text>
</comment>